<dbReference type="GO" id="GO:0003677">
    <property type="term" value="F:DNA binding"/>
    <property type="evidence" value="ECO:0007669"/>
    <property type="project" value="UniProtKB-KW"/>
</dbReference>
<dbReference type="SMART" id="SM00248">
    <property type="entry name" value="ANK"/>
    <property type="match status" value="2"/>
</dbReference>
<dbReference type="SMART" id="SM01252">
    <property type="entry name" value="KilA-N"/>
    <property type="match status" value="1"/>
</dbReference>
<evidence type="ECO:0000256" key="4">
    <source>
        <dbReference type="ARBA" id="ARBA00054211"/>
    </source>
</evidence>
<evidence type="ECO:0000256" key="2">
    <source>
        <dbReference type="ARBA" id="ARBA00023043"/>
    </source>
</evidence>
<sequence>MNSNPDQIYSATYSNVPVFEFVTSEGPIMRRKSDGWINATHILKIAKFPKAKRTRILEKDVQTGVHEKVQGGYGKYQGTYVPLESGAGIARMFGFMNYVEGKSETPPPAPKHNHASASNIARRQPSIKTLNDSNSENGQRKKIKMEEQHGSDMGTFSSKQDSTSSHANISFPSLTRQETEKDVLQIMASNLSVRNDDLESDTSADEIPLKSRGSRDSNTKDDDDDFMSGRELFGIQESFAGRDSFEKIIEMHKRNRDDYFSALLDYFLHDDHGSLQTESRRTYSLPQPILNPPEPLSSININQRVDNDGNSILHWVCAMANLPVFQFLTSKFSGIMNLGNKNYSGENPLMFMIKFNNSYQQRNFNDFLQPLADLIFTADDRGQTVLHHIANLCKPASLESRDLDLRRSKERYASYYLESILSQASRDDHYSLNEGNSTTRFADLLNHQDQERNTPLHLFAYHLNKKCIKTLIKFHRVLNLELRNAVGHSVEDYLASNNYVLRIENDGSEDLEVASHSLNQSSVAQTSVIGQSQTMETQVQNTKSAICLQNTMSNSITERLSELAYAIDRELGEKDKKLLSLCKCLRKVSYEKYLSQKASLGVFKLDYLIEDMEKDFDAGEYRTNKADGGSLSVDTSRDIIIQEEISRLSNDMSFQSLVVNEELQMAWERYRFAREKILEQQLTGLVDAISVRSEECHAEARQLAISLQREIRKRKNLSGQVYSLDGTTPIIGQYADEFKENEKSGSSSLSCPANSHGVISTISQSDKLYKYCKLIALSCGMSFSEVESSIDLIEQSLLRGKQ</sequence>
<dbReference type="GO" id="GO:0030907">
    <property type="term" value="C:MBF transcription complex"/>
    <property type="evidence" value="ECO:0007669"/>
    <property type="project" value="TreeGrafter"/>
</dbReference>
<feature type="compositionally biased region" description="Polar residues" evidence="6">
    <location>
        <begin position="154"/>
        <end position="176"/>
    </location>
</feature>
<evidence type="ECO:0000256" key="5">
    <source>
        <dbReference type="ARBA" id="ARBA00073969"/>
    </source>
</evidence>
<dbReference type="Pfam" id="PF04383">
    <property type="entry name" value="KilA-N"/>
    <property type="match status" value="1"/>
</dbReference>
<feature type="region of interest" description="Disordered" evidence="6">
    <location>
        <begin position="103"/>
        <end position="176"/>
    </location>
</feature>
<keyword evidence="3" id="KW-0238">DNA-binding</keyword>
<comment type="caution">
    <text evidence="8">The sequence shown here is derived from an EMBL/GenBank/DDBJ whole genome shotgun (WGS) entry which is preliminary data.</text>
</comment>
<dbReference type="VEuPathDB" id="FungiDB:CXQ85_005163"/>
<dbReference type="SUPFAM" id="SSF48403">
    <property type="entry name" value="Ankyrin repeat"/>
    <property type="match status" value="1"/>
</dbReference>
<feature type="compositionally biased region" description="Polar residues" evidence="6">
    <location>
        <begin position="115"/>
        <end position="137"/>
    </location>
</feature>
<dbReference type="Gene3D" id="3.10.260.10">
    <property type="entry name" value="Transcription regulator HTH, APSES-type DNA-binding domain"/>
    <property type="match status" value="1"/>
</dbReference>
<keyword evidence="2" id="KW-0040">ANK repeat</keyword>
<evidence type="ECO:0000256" key="6">
    <source>
        <dbReference type="SAM" id="MobiDB-lite"/>
    </source>
</evidence>
<dbReference type="GO" id="GO:0033309">
    <property type="term" value="C:SBF transcription complex"/>
    <property type="evidence" value="ECO:0007669"/>
    <property type="project" value="TreeGrafter"/>
</dbReference>
<dbReference type="OrthoDB" id="6718656at2759"/>
<name>A0A2V1B0D1_9ASCO</name>
<dbReference type="SUPFAM" id="SSF54616">
    <property type="entry name" value="DNA-binding domain of Mlu1-box binding protein MBP1"/>
    <property type="match status" value="1"/>
</dbReference>
<dbReference type="STRING" id="45357.A0A2V1B0D1"/>
<dbReference type="InterPro" id="IPR002110">
    <property type="entry name" value="Ankyrin_rpt"/>
</dbReference>
<dbReference type="PANTHER" id="PTHR43828:SF15">
    <property type="entry name" value="TRANSCRIPTION FACTOR MBP1"/>
    <property type="match status" value="1"/>
</dbReference>
<evidence type="ECO:0000256" key="3">
    <source>
        <dbReference type="ARBA" id="ARBA00023125"/>
    </source>
</evidence>
<dbReference type="RefSeq" id="XP_025343531.1">
    <property type="nucleotide sequence ID" value="XM_025488764.1"/>
</dbReference>
<organism evidence="8 9">
    <name type="scientific">Candidozyma haemuli</name>
    <dbReference type="NCBI Taxonomy" id="45357"/>
    <lineage>
        <taxon>Eukaryota</taxon>
        <taxon>Fungi</taxon>
        <taxon>Dikarya</taxon>
        <taxon>Ascomycota</taxon>
        <taxon>Saccharomycotina</taxon>
        <taxon>Pichiomycetes</taxon>
        <taxon>Metschnikowiaceae</taxon>
        <taxon>Candidozyma</taxon>
    </lineage>
</organism>
<accession>A0A2V1B0D1</accession>
<dbReference type="Proteomes" id="UP000244309">
    <property type="component" value="Unassembled WGS sequence"/>
</dbReference>
<evidence type="ECO:0000313" key="8">
    <source>
        <dbReference type="EMBL" id="PVH22591.1"/>
    </source>
</evidence>
<dbReference type="PANTHER" id="PTHR43828">
    <property type="entry name" value="ASPARAGINASE"/>
    <property type="match status" value="1"/>
</dbReference>
<evidence type="ECO:0000256" key="1">
    <source>
        <dbReference type="ARBA" id="ARBA00022737"/>
    </source>
</evidence>
<dbReference type="FunFam" id="3.10.260.10:FF:000004">
    <property type="entry name" value="Transcription factor MBP1"/>
    <property type="match status" value="1"/>
</dbReference>
<dbReference type="GeneID" id="37010493"/>
<protein>
    <recommendedName>
        <fullName evidence="5">Transcription factor MBP1</fullName>
    </recommendedName>
</protein>
<feature type="compositionally biased region" description="Basic and acidic residues" evidence="6">
    <location>
        <begin position="207"/>
        <end position="220"/>
    </location>
</feature>
<dbReference type="InterPro" id="IPR003163">
    <property type="entry name" value="Tscrpt_reg_HTH_APSES-type"/>
</dbReference>
<dbReference type="EMBL" id="PKFO01000008">
    <property type="protein sequence ID" value="PVH22591.1"/>
    <property type="molecule type" value="Genomic_DNA"/>
</dbReference>
<dbReference type="InterPro" id="IPR036887">
    <property type="entry name" value="HTH_APSES_sf"/>
</dbReference>
<evidence type="ECO:0000259" key="7">
    <source>
        <dbReference type="PROSITE" id="PS51299"/>
    </source>
</evidence>
<dbReference type="InterPro" id="IPR036770">
    <property type="entry name" value="Ankyrin_rpt-contain_sf"/>
</dbReference>
<dbReference type="AlphaFoldDB" id="A0A2V1B0D1"/>
<comment type="function">
    <text evidence="4">Binds to MCB elements (Mlu I cell cycle box) found in the promoter of most DNA synthesis genes. Transcriptional activation by MBF has an important role in the transition from G1 to S phase. It may have a dual role in that it behaves as an activator of transcription at the G1-S boundary and as a repressor during other stages of the cell cycle.</text>
</comment>
<dbReference type="Gene3D" id="1.25.40.20">
    <property type="entry name" value="Ankyrin repeat-containing domain"/>
    <property type="match status" value="1"/>
</dbReference>
<gene>
    <name evidence="8" type="ORF">CXQ85_005163</name>
</gene>
<dbReference type="InterPro" id="IPR051642">
    <property type="entry name" value="SWI6-like"/>
</dbReference>
<dbReference type="PROSITE" id="PS51299">
    <property type="entry name" value="HTH_APSES"/>
    <property type="match status" value="1"/>
</dbReference>
<dbReference type="GO" id="GO:0001228">
    <property type="term" value="F:DNA-binding transcription activator activity, RNA polymerase II-specific"/>
    <property type="evidence" value="ECO:0007669"/>
    <property type="project" value="UniProtKB-ARBA"/>
</dbReference>
<evidence type="ECO:0000313" key="9">
    <source>
        <dbReference type="Proteomes" id="UP000244309"/>
    </source>
</evidence>
<reference evidence="8 9" key="1">
    <citation type="submission" date="2017-12" db="EMBL/GenBank/DDBJ databases">
        <title>Genome Sequence of a Multidrug-Resistant Candida haemulonii Isolate from a Patient with Chronic Leg Ulcers in Israel.</title>
        <authorList>
            <person name="Chow N.A."/>
            <person name="Gade L."/>
            <person name="Batra D."/>
            <person name="Rowe L.A."/>
            <person name="Ben-Ami R."/>
            <person name="Loparev V.N."/>
            <person name="Litvintseva A.P."/>
        </authorList>
    </citation>
    <scope>NUCLEOTIDE SEQUENCE [LARGE SCALE GENOMIC DNA]</scope>
    <source>
        <strain evidence="8 9">B11899</strain>
    </source>
</reference>
<keyword evidence="9" id="KW-1185">Reference proteome</keyword>
<dbReference type="InterPro" id="IPR018004">
    <property type="entry name" value="KilA/APSES_HTH"/>
</dbReference>
<feature type="domain" description="HTH APSES-type" evidence="7">
    <location>
        <begin position="8"/>
        <end position="115"/>
    </location>
</feature>
<feature type="region of interest" description="Disordered" evidence="6">
    <location>
        <begin position="196"/>
        <end position="227"/>
    </location>
</feature>
<proteinExistence type="predicted"/>
<keyword evidence="1" id="KW-0677">Repeat</keyword>